<feature type="transmembrane region" description="Helical" evidence="1">
    <location>
        <begin position="263"/>
        <end position="288"/>
    </location>
</feature>
<keyword evidence="1" id="KW-1133">Transmembrane helix</keyword>
<keyword evidence="1" id="KW-0812">Transmembrane</keyword>
<feature type="transmembrane region" description="Helical" evidence="1">
    <location>
        <begin position="135"/>
        <end position="157"/>
    </location>
</feature>
<organism evidence="2 3">
    <name type="scientific">Actinokineospora diospyrosa</name>
    <dbReference type="NCBI Taxonomy" id="103728"/>
    <lineage>
        <taxon>Bacteria</taxon>
        <taxon>Bacillati</taxon>
        <taxon>Actinomycetota</taxon>
        <taxon>Actinomycetes</taxon>
        <taxon>Pseudonocardiales</taxon>
        <taxon>Pseudonocardiaceae</taxon>
        <taxon>Actinokineospora</taxon>
    </lineage>
</organism>
<evidence type="ECO:0000313" key="2">
    <source>
        <dbReference type="EMBL" id="MCP2268414.1"/>
    </source>
</evidence>
<feature type="transmembrane region" description="Helical" evidence="1">
    <location>
        <begin position="93"/>
        <end position="111"/>
    </location>
</feature>
<name>A0ABT1I756_9PSEU</name>
<evidence type="ECO:0000256" key="1">
    <source>
        <dbReference type="SAM" id="Phobius"/>
    </source>
</evidence>
<feature type="transmembrane region" description="Helical" evidence="1">
    <location>
        <begin position="33"/>
        <end position="52"/>
    </location>
</feature>
<reference evidence="2 3" key="1">
    <citation type="submission" date="2022-06" db="EMBL/GenBank/DDBJ databases">
        <title>Genomic Encyclopedia of Archaeal and Bacterial Type Strains, Phase II (KMG-II): from individual species to whole genera.</title>
        <authorList>
            <person name="Goeker M."/>
        </authorList>
    </citation>
    <scope>NUCLEOTIDE SEQUENCE [LARGE SCALE GENOMIC DNA]</scope>
    <source>
        <strain evidence="2 3">DSM 44255</strain>
    </source>
</reference>
<keyword evidence="3" id="KW-1185">Reference proteome</keyword>
<dbReference type="RefSeq" id="WP_253885311.1">
    <property type="nucleotide sequence ID" value="NZ_BAAAVB010000006.1"/>
</dbReference>
<feature type="transmembrane region" description="Helical" evidence="1">
    <location>
        <begin position="59"/>
        <end position="81"/>
    </location>
</feature>
<accession>A0ABT1I756</accession>
<protein>
    <submittedName>
        <fullName evidence="2">Uncharacterized protein</fullName>
    </submittedName>
</protein>
<evidence type="ECO:0000313" key="3">
    <source>
        <dbReference type="Proteomes" id="UP001205185"/>
    </source>
</evidence>
<proteinExistence type="predicted"/>
<feature type="transmembrane region" description="Helical" evidence="1">
    <location>
        <begin position="232"/>
        <end position="251"/>
    </location>
</feature>
<gene>
    <name evidence="2" type="ORF">LV75_000900</name>
</gene>
<dbReference type="Proteomes" id="UP001205185">
    <property type="component" value="Unassembled WGS sequence"/>
</dbReference>
<sequence>MPEPTTLSIVLAAAAGLLSIGRRLWRADWTGLPPWLDLAAAVVLGIFADALADTLDEAGWWVVAAALVLGFCGFGFLAGAAALTVLRLPDPGFLSWVVVPLLIGFAFGYFLRTTRGSDLPVAAAAKDGRRPDKRWGLAAVVLPYLPMVCVLAVPLPGGDYGDTAVRIMGAAMVTTYLVDAERTRYALLRPRRWTTRAAEISMVLAYTAFAASPAGERAALWWAETPGLAGWGYYRVVLGAAVVFVALAWLIANQVVRGPLMALAVIGAFATRLVMLAALLLTACVSLFHPHHDLLVMAAVGGLPAALVATRSTRLGLINRQFGDVGMLVALDDATRNRLIDDWVTDTATASPPDLSLSDVAGALAYQTLHKEQPAPPWRPNTAGALGVAEVLLDAVDRRVVAAAVTDERLDRARRAARGDLALWQAKISGERDDPAAALAAAKDALAAFESLGAPFATALAWSAIVDHAGADPDLDPVAEIDGWIAAHELPTAAHRHVLGSAARAALDRADPASARDHLQRAVALAGGVAAVTSAMRADRVHFGATPRELCGMMIMVERRVALALPPG</sequence>
<comment type="caution">
    <text evidence="2">The sequence shown here is derived from an EMBL/GenBank/DDBJ whole genome shotgun (WGS) entry which is preliminary data.</text>
</comment>
<keyword evidence="1" id="KW-0472">Membrane</keyword>
<dbReference type="EMBL" id="JAMTCO010000002">
    <property type="protein sequence ID" value="MCP2268414.1"/>
    <property type="molecule type" value="Genomic_DNA"/>
</dbReference>